<comment type="caution">
    <text evidence="1">The sequence shown here is derived from an EMBL/GenBank/DDBJ whole genome shotgun (WGS) entry which is preliminary data.</text>
</comment>
<dbReference type="RefSeq" id="WP_273055480.1">
    <property type="nucleotide sequence ID" value="NZ_DRFN01000049.1"/>
</dbReference>
<protein>
    <submittedName>
        <fullName evidence="1">Uncharacterized protein</fullName>
    </submittedName>
</protein>
<name>A0A7V1BHR8_9RHOB</name>
<evidence type="ECO:0000313" key="1">
    <source>
        <dbReference type="EMBL" id="HDZ53437.1"/>
    </source>
</evidence>
<dbReference type="AlphaFoldDB" id="A0A7V1BHR8"/>
<accession>A0A7V1BHR8</accession>
<organism evidence="1">
    <name type="scientific">Sulfitobacter litoralis</name>
    <dbReference type="NCBI Taxonomy" id="335975"/>
    <lineage>
        <taxon>Bacteria</taxon>
        <taxon>Pseudomonadati</taxon>
        <taxon>Pseudomonadota</taxon>
        <taxon>Alphaproteobacteria</taxon>
        <taxon>Rhodobacterales</taxon>
        <taxon>Roseobacteraceae</taxon>
        <taxon>Sulfitobacter</taxon>
    </lineage>
</organism>
<sequence>MRKTVFHILLFCFRDATAFAKKFNLRGEMVRVNKYLMACVLTLHATYTLAEPSFPRGDWGPAQRAMLEKKTLLTKGDMAAIPAPPGIETDEGQHELMRVMRIQLDPANGVRRPNARDALEMEVGDLLRKRRVLPDPNIAPTLWSMVSAVDHDVSITVLKEAKRHDRVAPHAVSDDIAEMSGHVVAPAFPSLRFARIRAAMGLLEVLNDQCADDYAHILADTAVDMEFSGQHRASDIRAAELVSAWTLSFVEASEQIRDEKIRAETELAVHLRLEGCPLDPKSKP</sequence>
<reference evidence="1" key="1">
    <citation type="journal article" date="2020" name="mSystems">
        <title>Genome- and Community-Level Interaction Insights into Carbon Utilization and Element Cycling Functions of Hydrothermarchaeota in Hydrothermal Sediment.</title>
        <authorList>
            <person name="Zhou Z."/>
            <person name="Liu Y."/>
            <person name="Xu W."/>
            <person name="Pan J."/>
            <person name="Luo Z.H."/>
            <person name="Li M."/>
        </authorList>
    </citation>
    <scope>NUCLEOTIDE SEQUENCE [LARGE SCALE GENOMIC DNA]</scope>
    <source>
        <strain evidence="1">HyVt-323</strain>
    </source>
</reference>
<dbReference type="Proteomes" id="UP000885704">
    <property type="component" value="Unassembled WGS sequence"/>
</dbReference>
<dbReference type="EMBL" id="DRFN01000049">
    <property type="protein sequence ID" value="HDZ53437.1"/>
    <property type="molecule type" value="Genomic_DNA"/>
</dbReference>
<proteinExistence type="predicted"/>
<gene>
    <name evidence="1" type="ORF">ENH63_17040</name>
</gene>